<accession>A0AAV6YLG5</accession>
<dbReference type="Gene3D" id="1.20.50.70">
    <property type="match status" value="1"/>
</dbReference>
<evidence type="ECO:0000313" key="2">
    <source>
        <dbReference type="EMBL" id="KAG8536928.1"/>
    </source>
</evidence>
<dbReference type="Pfam" id="PF07703">
    <property type="entry name" value="A2M_BRD"/>
    <property type="match status" value="1"/>
</dbReference>
<dbReference type="InterPro" id="IPR050473">
    <property type="entry name" value="A2M/Complement_sys"/>
</dbReference>
<feature type="non-terminal residue" evidence="2">
    <location>
        <position position="1"/>
    </location>
</feature>
<organism evidence="2 3">
    <name type="scientific">Engystomops pustulosus</name>
    <name type="common">Tungara frog</name>
    <name type="synonym">Physalaemus pustulosus</name>
    <dbReference type="NCBI Taxonomy" id="76066"/>
    <lineage>
        <taxon>Eukaryota</taxon>
        <taxon>Metazoa</taxon>
        <taxon>Chordata</taxon>
        <taxon>Craniata</taxon>
        <taxon>Vertebrata</taxon>
        <taxon>Euteleostomi</taxon>
        <taxon>Amphibia</taxon>
        <taxon>Batrachia</taxon>
        <taxon>Anura</taxon>
        <taxon>Neobatrachia</taxon>
        <taxon>Hyloidea</taxon>
        <taxon>Leptodactylidae</taxon>
        <taxon>Leiuperinae</taxon>
        <taxon>Engystomops</taxon>
    </lineage>
</organism>
<dbReference type="EMBL" id="WNYA01036211">
    <property type="protein sequence ID" value="KAG8536928.1"/>
    <property type="molecule type" value="Genomic_DNA"/>
</dbReference>
<evidence type="ECO:0000313" key="3">
    <source>
        <dbReference type="Proteomes" id="UP000824782"/>
    </source>
</evidence>
<dbReference type="PANTHER" id="PTHR11412:SF190">
    <property type="entry name" value="A.SUPERBUS VENOM FACTOR 1"/>
    <property type="match status" value="1"/>
</dbReference>
<comment type="caution">
    <text evidence="2">The sequence shown here is derived from an EMBL/GenBank/DDBJ whole genome shotgun (WGS) entry which is preliminary data.</text>
</comment>
<dbReference type="Gene3D" id="2.60.40.1930">
    <property type="match status" value="1"/>
</dbReference>
<proteinExistence type="predicted"/>
<feature type="non-terminal residue" evidence="2">
    <location>
        <position position="227"/>
    </location>
</feature>
<reference evidence="2" key="1">
    <citation type="thesis" date="2020" institute="ProQuest LLC" country="789 East Eisenhower Parkway, Ann Arbor, MI, USA">
        <title>Comparative Genomics and Chromosome Evolution.</title>
        <authorList>
            <person name="Mudd A.B."/>
        </authorList>
    </citation>
    <scope>NUCLEOTIDE SEQUENCE</scope>
    <source>
        <strain evidence="2">237g6f4</strain>
        <tissue evidence="2">Blood</tissue>
    </source>
</reference>
<dbReference type="SMART" id="SM01359">
    <property type="entry name" value="A2M_N_2"/>
    <property type="match status" value="1"/>
</dbReference>
<sequence length="227" mass="25288">VRTKAVNIPDHRQTSATWTVRAYKSQQGSQNYLHISVPESKVRIGDTVSIHFRVQTKNLNIQKSFRSITYMILSKGQVIKMDQQPRDPEQTLTVVSLVVTEKFMPSFRIVAYYTVPGNDKEIVSDSLWVDMEKSCIRKLEFFPDPNRAVVDPQPGTVVQMKITGEPGASVGLVAVDKAVFVLNRKNIMSQDKVWELVEKSDLGCSPGGGMDNAGVFRDAGLSVESNI</sequence>
<dbReference type="AlphaFoldDB" id="A0AAV6YLG5"/>
<dbReference type="Proteomes" id="UP000824782">
    <property type="component" value="Unassembled WGS sequence"/>
</dbReference>
<dbReference type="PANTHER" id="PTHR11412">
    <property type="entry name" value="MACROGLOBULIN / COMPLEMENT"/>
    <property type="match status" value="1"/>
</dbReference>
<gene>
    <name evidence="2" type="ORF">GDO81_025421</name>
</gene>
<feature type="domain" description="Alpha-2-macroglobulin bait region" evidence="1">
    <location>
        <begin position="33"/>
        <end position="182"/>
    </location>
</feature>
<keyword evidence="3" id="KW-1185">Reference proteome</keyword>
<name>A0AAV6YLG5_ENGPU</name>
<dbReference type="InterPro" id="IPR011625">
    <property type="entry name" value="A2M_N_BRD"/>
</dbReference>
<dbReference type="Gene3D" id="6.20.50.160">
    <property type="match status" value="1"/>
</dbReference>
<evidence type="ECO:0000259" key="1">
    <source>
        <dbReference type="SMART" id="SM01359"/>
    </source>
</evidence>
<protein>
    <recommendedName>
        <fullName evidence="1">Alpha-2-macroglobulin bait region domain-containing protein</fullName>
    </recommendedName>
</protein>